<feature type="region of interest" description="Disordered" evidence="6">
    <location>
        <begin position="100"/>
        <end position="124"/>
    </location>
</feature>
<dbReference type="PROSITE" id="PS51296">
    <property type="entry name" value="RIESKE"/>
    <property type="match status" value="1"/>
</dbReference>
<keyword evidence="2" id="KW-0479">Metal-binding</keyword>
<feature type="non-terminal residue" evidence="8">
    <location>
        <position position="1"/>
    </location>
</feature>
<dbReference type="InterPro" id="IPR017941">
    <property type="entry name" value="Rieske_2Fe-2S"/>
</dbReference>
<evidence type="ECO:0000256" key="2">
    <source>
        <dbReference type="ARBA" id="ARBA00022723"/>
    </source>
</evidence>
<dbReference type="GO" id="GO:0046872">
    <property type="term" value="F:metal ion binding"/>
    <property type="evidence" value="ECO:0007669"/>
    <property type="project" value="UniProtKB-KW"/>
</dbReference>
<evidence type="ECO:0000256" key="3">
    <source>
        <dbReference type="ARBA" id="ARBA00023004"/>
    </source>
</evidence>
<dbReference type="Gene3D" id="2.102.10.10">
    <property type="entry name" value="Rieske [2Fe-2S] iron-sulphur domain"/>
    <property type="match status" value="1"/>
</dbReference>
<evidence type="ECO:0000256" key="6">
    <source>
        <dbReference type="SAM" id="MobiDB-lite"/>
    </source>
</evidence>
<evidence type="ECO:0000256" key="4">
    <source>
        <dbReference type="ARBA" id="ARBA00023014"/>
    </source>
</evidence>
<accession>A0A381TAY5</accession>
<dbReference type="Pfam" id="PF00355">
    <property type="entry name" value="Rieske"/>
    <property type="match status" value="1"/>
</dbReference>
<organism evidence="8">
    <name type="scientific">marine metagenome</name>
    <dbReference type="NCBI Taxonomy" id="408172"/>
    <lineage>
        <taxon>unclassified sequences</taxon>
        <taxon>metagenomes</taxon>
        <taxon>ecological metagenomes</taxon>
    </lineage>
</organism>
<evidence type="ECO:0000259" key="7">
    <source>
        <dbReference type="PROSITE" id="PS51296"/>
    </source>
</evidence>
<protein>
    <recommendedName>
        <fullName evidence="7">Rieske domain-containing protein</fullName>
    </recommendedName>
</protein>
<dbReference type="EMBL" id="UINC01004225">
    <property type="protein sequence ID" value="SVA12758.1"/>
    <property type="molecule type" value="Genomic_DNA"/>
</dbReference>
<keyword evidence="1" id="KW-0001">2Fe-2S</keyword>
<sequence>VSDTHELGDLSDLGDGEMRACPSIGAHGVVVCRVAGQLHALEDNCSHANTPLSQGRLSGTVLVCPLHGAGFDVTDGSESGPPAWKGVPCYAVTETDNGASIDLTPLGRDRPGDNFDVGGRPRTR</sequence>
<keyword evidence="3" id="KW-0408">Iron</keyword>
<keyword evidence="4" id="KW-0411">Iron-sulfur</keyword>
<dbReference type="SUPFAM" id="SSF50022">
    <property type="entry name" value="ISP domain"/>
    <property type="match status" value="1"/>
</dbReference>
<dbReference type="PANTHER" id="PTHR21496:SF0">
    <property type="entry name" value="RIESKE DOMAIN-CONTAINING PROTEIN"/>
    <property type="match status" value="1"/>
</dbReference>
<evidence type="ECO:0000313" key="8">
    <source>
        <dbReference type="EMBL" id="SVA12758.1"/>
    </source>
</evidence>
<dbReference type="AlphaFoldDB" id="A0A381TAY5"/>
<evidence type="ECO:0000256" key="5">
    <source>
        <dbReference type="ARBA" id="ARBA00034078"/>
    </source>
</evidence>
<dbReference type="PANTHER" id="PTHR21496">
    <property type="entry name" value="FERREDOXIN-RELATED"/>
    <property type="match status" value="1"/>
</dbReference>
<evidence type="ECO:0000256" key="1">
    <source>
        <dbReference type="ARBA" id="ARBA00022714"/>
    </source>
</evidence>
<feature type="domain" description="Rieske" evidence="7">
    <location>
        <begin position="5"/>
        <end position="101"/>
    </location>
</feature>
<comment type="cofactor">
    <cofactor evidence="5">
        <name>[2Fe-2S] cluster</name>
        <dbReference type="ChEBI" id="CHEBI:190135"/>
    </cofactor>
</comment>
<dbReference type="GO" id="GO:0051537">
    <property type="term" value="F:2 iron, 2 sulfur cluster binding"/>
    <property type="evidence" value="ECO:0007669"/>
    <property type="project" value="UniProtKB-KW"/>
</dbReference>
<dbReference type="InterPro" id="IPR036922">
    <property type="entry name" value="Rieske_2Fe-2S_sf"/>
</dbReference>
<gene>
    <name evidence="8" type="ORF">METZ01_LOCUS65612</name>
</gene>
<name>A0A381TAY5_9ZZZZ</name>
<proteinExistence type="predicted"/>
<reference evidence="8" key="1">
    <citation type="submission" date="2018-05" db="EMBL/GenBank/DDBJ databases">
        <authorList>
            <person name="Lanie J.A."/>
            <person name="Ng W.-L."/>
            <person name="Kazmierczak K.M."/>
            <person name="Andrzejewski T.M."/>
            <person name="Davidsen T.M."/>
            <person name="Wayne K.J."/>
            <person name="Tettelin H."/>
            <person name="Glass J.I."/>
            <person name="Rusch D."/>
            <person name="Podicherti R."/>
            <person name="Tsui H.-C.T."/>
            <person name="Winkler M.E."/>
        </authorList>
    </citation>
    <scope>NUCLEOTIDE SEQUENCE</scope>
</reference>